<evidence type="ECO:0000256" key="5">
    <source>
        <dbReference type="SAM" id="Phobius"/>
    </source>
</evidence>
<feature type="transmembrane region" description="Helical" evidence="5">
    <location>
        <begin position="270"/>
        <end position="292"/>
    </location>
</feature>
<gene>
    <name evidence="7" type="ORF">EV695_0565</name>
</gene>
<dbReference type="CDD" id="cd07042">
    <property type="entry name" value="STAS_SulP_like_sulfate_transporter"/>
    <property type="match status" value="1"/>
</dbReference>
<name>A0A4R1F3A9_9GAMM</name>
<dbReference type="InterPro" id="IPR036513">
    <property type="entry name" value="STAS_dom_sf"/>
</dbReference>
<dbReference type="AlphaFoldDB" id="A0A4R1F3A9"/>
<feature type="transmembrane region" description="Helical" evidence="5">
    <location>
        <begin position="401"/>
        <end position="432"/>
    </location>
</feature>
<protein>
    <submittedName>
        <fullName evidence="7">SulP family sulfate permease</fullName>
    </submittedName>
</protein>
<dbReference type="Pfam" id="PF00916">
    <property type="entry name" value="Sulfate_transp"/>
    <property type="match status" value="1"/>
</dbReference>
<evidence type="ECO:0000313" key="7">
    <source>
        <dbReference type="EMBL" id="TCJ88707.1"/>
    </source>
</evidence>
<dbReference type="GO" id="GO:0055085">
    <property type="term" value="P:transmembrane transport"/>
    <property type="evidence" value="ECO:0007669"/>
    <property type="project" value="InterPro"/>
</dbReference>
<dbReference type="Pfam" id="PF01740">
    <property type="entry name" value="STAS"/>
    <property type="match status" value="1"/>
</dbReference>
<feature type="transmembrane region" description="Helical" evidence="5">
    <location>
        <begin position="119"/>
        <end position="141"/>
    </location>
</feature>
<evidence type="ECO:0000313" key="8">
    <source>
        <dbReference type="Proteomes" id="UP000294887"/>
    </source>
</evidence>
<reference evidence="7 8" key="1">
    <citation type="submission" date="2019-03" db="EMBL/GenBank/DDBJ databases">
        <title>Genomic Encyclopedia of Type Strains, Phase IV (KMG-IV): sequencing the most valuable type-strain genomes for metagenomic binning, comparative biology and taxonomic classification.</title>
        <authorList>
            <person name="Goeker M."/>
        </authorList>
    </citation>
    <scope>NUCLEOTIDE SEQUENCE [LARGE SCALE GENOMIC DNA]</scope>
    <source>
        <strain evidence="7 8">DSM 24830</strain>
    </source>
</reference>
<comment type="subcellular location">
    <subcellularLocation>
        <location evidence="1">Membrane</location>
        <topology evidence="1">Multi-pass membrane protein</topology>
    </subcellularLocation>
</comment>
<dbReference type="InterPro" id="IPR011547">
    <property type="entry name" value="SLC26A/SulP_dom"/>
</dbReference>
<keyword evidence="4 5" id="KW-0472">Membrane</keyword>
<dbReference type="InterPro" id="IPR002645">
    <property type="entry name" value="STAS_dom"/>
</dbReference>
<dbReference type="SUPFAM" id="SSF52091">
    <property type="entry name" value="SpoIIaa-like"/>
    <property type="match status" value="1"/>
</dbReference>
<proteinExistence type="predicted"/>
<dbReference type="NCBIfam" id="NF008660">
    <property type="entry name" value="PRK11660.1"/>
    <property type="match status" value="1"/>
</dbReference>
<dbReference type="PANTHER" id="PTHR11814">
    <property type="entry name" value="SULFATE TRANSPORTER"/>
    <property type="match status" value="1"/>
</dbReference>
<accession>A0A4R1F3A9</accession>
<feature type="transmembrane region" description="Helical" evidence="5">
    <location>
        <begin position="20"/>
        <end position="42"/>
    </location>
</feature>
<feature type="transmembrane region" description="Helical" evidence="5">
    <location>
        <begin position="350"/>
        <end position="380"/>
    </location>
</feature>
<evidence type="ECO:0000256" key="4">
    <source>
        <dbReference type="ARBA" id="ARBA00023136"/>
    </source>
</evidence>
<evidence type="ECO:0000259" key="6">
    <source>
        <dbReference type="PROSITE" id="PS50801"/>
    </source>
</evidence>
<organism evidence="7 8">
    <name type="scientific">Cocleimonas flava</name>
    <dbReference type="NCBI Taxonomy" id="634765"/>
    <lineage>
        <taxon>Bacteria</taxon>
        <taxon>Pseudomonadati</taxon>
        <taxon>Pseudomonadota</taxon>
        <taxon>Gammaproteobacteria</taxon>
        <taxon>Thiotrichales</taxon>
        <taxon>Thiotrichaceae</taxon>
        <taxon>Cocleimonas</taxon>
    </lineage>
</organism>
<dbReference type="Gene3D" id="3.30.750.24">
    <property type="entry name" value="STAS domain"/>
    <property type="match status" value="1"/>
</dbReference>
<feature type="transmembrane region" description="Helical" evidence="5">
    <location>
        <begin position="78"/>
        <end position="107"/>
    </location>
</feature>
<dbReference type="InterPro" id="IPR001902">
    <property type="entry name" value="SLC26A/SulP_fam"/>
</dbReference>
<sequence length="572" mass="60807">MFSALRKSLSSKPTYSDFQSNILAGLTVGVIALPLSMALAIASGVPPQHGLYTAIVAGIVIAISGGSKVNISGPTAAFVVVLLPIVHQFGIGGLLVSGFMAGIILILMGVGKLGKLIEIVPYPVVIGFTAGIGVVIATFQIKDFLGLDIEALDGDYLEKLSLIIHALPSVDWQELLIGGLTITTLLLWPRLHSKIPGHLVALLLGSVVAWLLSQMSQDFSVATIGSRFHYDTNGVTGNGIPPFLPAFDWPWNLAGADGKPIGISFELVKLLLPSAITIAILGALESLLCAVVADGMSGKKHNPNDELIGQGIGNLIAPLFGGIPATAAIARTTANIKAGGTLPLSSVVHGLFILASILALTPLLAYIPMASMAALLLVVAWNMSEAKHFIRTIKIGPRDDVIVLLLCFILTVLFDMTIAVAVGMGLAAMLFIRRSISLTNTTRVEKNHEAFREHGELPDNISAYDINGPLFFGSAQKALQVISQVTPDVRVIILDMSKVNLLDMSAIIAMESIKDSLEKQKIGLVINNLQPRMILKLRRAGIRYKPGRIQFSRTLTDGVSIAKQMLESTEAH</sequence>
<feature type="transmembrane region" description="Helical" evidence="5">
    <location>
        <begin position="312"/>
        <end position="330"/>
    </location>
</feature>
<keyword evidence="8" id="KW-1185">Reference proteome</keyword>
<dbReference type="Proteomes" id="UP000294887">
    <property type="component" value="Unassembled WGS sequence"/>
</dbReference>
<keyword evidence="3 5" id="KW-1133">Transmembrane helix</keyword>
<comment type="caution">
    <text evidence="7">The sequence shown here is derived from an EMBL/GenBank/DDBJ whole genome shotgun (WGS) entry which is preliminary data.</text>
</comment>
<feature type="domain" description="STAS" evidence="6">
    <location>
        <begin position="459"/>
        <end position="562"/>
    </location>
</feature>
<evidence type="ECO:0000256" key="2">
    <source>
        <dbReference type="ARBA" id="ARBA00022692"/>
    </source>
</evidence>
<dbReference type="GO" id="GO:0016020">
    <property type="term" value="C:membrane"/>
    <property type="evidence" value="ECO:0007669"/>
    <property type="project" value="UniProtKB-SubCell"/>
</dbReference>
<keyword evidence="2 5" id="KW-0812">Transmembrane</keyword>
<dbReference type="PROSITE" id="PS50801">
    <property type="entry name" value="STAS"/>
    <property type="match status" value="1"/>
</dbReference>
<dbReference type="EMBL" id="SMFQ01000002">
    <property type="protein sequence ID" value="TCJ88707.1"/>
    <property type="molecule type" value="Genomic_DNA"/>
</dbReference>
<dbReference type="RefSeq" id="WP_131904385.1">
    <property type="nucleotide sequence ID" value="NZ_BAAAFU010000008.1"/>
</dbReference>
<evidence type="ECO:0000256" key="3">
    <source>
        <dbReference type="ARBA" id="ARBA00022989"/>
    </source>
</evidence>
<dbReference type="OrthoDB" id="9769739at2"/>
<evidence type="ECO:0000256" key="1">
    <source>
        <dbReference type="ARBA" id="ARBA00004141"/>
    </source>
</evidence>
<feature type="transmembrane region" description="Helical" evidence="5">
    <location>
        <begin position="195"/>
        <end position="213"/>
    </location>
</feature>